<accession>A0AAN5IAQ3</accession>
<evidence type="ECO:0000313" key="5">
    <source>
        <dbReference type="EMBL" id="GMR56131.1"/>
    </source>
</evidence>
<keyword evidence="6" id="KW-1185">Reference proteome</keyword>
<keyword evidence="1" id="KW-0646">Protease inhibitor</keyword>
<feature type="domain" description="TIL" evidence="4">
    <location>
        <begin position="36"/>
        <end position="89"/>
    </location>
</feature>
<dbReference type="InterPro" id="IPR036084">
    <property type="entry name" value="Ser_inhib-like_sf"/>
</dbReference>
<evidence type="ECO:0000256" key="3">
    <source>
        <dbReference type="ARBA" id="ARBA00023157"/>
    </source>
</evidence>
<keyword evidence="2" id="KW-0722">Serine protease inhibitor</keyword>
<dbReference type="AlphaFoldDB" id="A0AAN5IAQ3"/>
<evidence type="ECO:0000256" key="2">
    <source>
        <dbReference type="ARBA" id="ARBA00022900"/>
    </source>
</evidence>
<dbReference type="Pfam" id="PF01826">
    <property type="entry name" value="TIL"/>
    <property type="match status" value="1"/>
</dbReference>
<proteinExistence type="predicted"/>
<dbReference type="EMBL" id="BTRK01000005">
    <property type="protein sequence ID" value="GMR56131.1"/>
    <property type="molecule type" value="Genomic_DNA"/>
</dbReference>
<name>A0AAN5IAQ3_9BILA</name>
<organism evidence="5 6">
    <name type="scientific">Pristionchus mayeri</name>
    <dbReference type="NCBI Taxonomy" id="1317129"/>
    <lineage>
        <taxon>Eukaryota</taxon>
        <taxon>Metazoa</taxon>
        <taxon>Ecdysozoa</taxon>
        <taxon>Nematoda</taxon>
        <taxon>Chromadorea</taxon>
        <taxon>Rhabditida</taxon>
        <taxon>Rhabditina</taxon>
        <taxon>Diplogasteromorpha</taxon>
        <taxon>Diplogasteroidea</taxon>
        <taxon>Neodiplogasteridae</taxon>
        <taxon>Pristionchus</taxon>
    </lineage>
</organism>
<evidence type="ECO:0000256" key="1">
    <source>
        <dbReference type="ARBA" id="ARBA00022690"/>
    </source>
</evidence>
<feature type="non-terminal residue" evidence="5">
    <location>
        <position position="92"/>
    </location>
</feature>
<dbReference type="GO" id="GO:0004867">
    <property type="term" value="F:serine-type endopeptidase inhibitor activity"/>
    <property type="evidence" value="ECO:0007669"/>
    <property type="project" value="UniProtKB-KW"/>
</dbReference>
<dbReference type="InterPro" id="IPR002919">
    <property type="entry name" value="TIL_dom"/>
</dbReference>
<sequence length="92" mass="10311">NKMCSPARCVCKEGFYRKDGNANLQQPTKKPDQSDCQPNELFRECSSMCEPKCGANNRPCTAKCGPPKCQCQQGYYLDTSGDCVSRDECEWV</sequence>
<evidence type="ECO:0000259" key="4">
    <source>
        <dbReference type="Pfam" id="PF01826"/>
    </source>
</evidence>
<feature type="non-terminal residue" evidence="5">
    <location>
        <position position="1"/>
    </location>
</feature>
<dbReference type="CDD" id="cd19941">
    <property type="entry name" value="TIL"/>
    <property type="match status" value="1"/>
</dbReference>
<dbReference type="PANTHER" id="PTHR23259:SF82">
    <property type="entry name" value="SERINE PROTEASE INHIBITOR 1 PROTEIN"/>
    <property type="match status" value="1"/>
</dbReference>
<dbReference type="Proteomes" id="UP001328107">
    <property type="component" value="Unassembled WGS sequence"/>
</dbReference>
<reference evidence="6" key="1">
    <citation type="submission" date="2022-10" db="EMBL/GenBank/DDBJ databases">
        <title>Genome assembly of Pristionchus species.</title>
        <authorList>
            <person name="Yoshida K."/>
            <person name="Sommer R.J."/>
        </authorList>
    </citation>
    <scope>NUCLEOTIDE SEQUENCE [LARGE SCALE GENOMIC DNA]</scope>
    <source>
        <strain evidence="6">RS5460</strain>
    </source>
</reference>
<keyword evidence="3" id="KW-1015">Disulfide bond</keyword>
<dbReference type="Gene3D" id="2.10.25.10">
    <property type="entry name" value="Laminin"/>
    <property type="match status" value="1"/>
</dbReference>
<evidence type="ECO:0000313" key="6">
    <source>
        <dbReference type="Proteomes" id="UP001328107"/>
    </source>
</evidence>
<dbReference type="PANTHER" id="PTHR23259">
    <property type="entry name" value="RIDDLE"/>
    <property type="match status" value="1"/>
</dbReference>
<gene>
    <name evidence="5" type="ORF">PMAYCL1PPCAC_26326</name>
</gene>
<comment type="caution">
    <text evidence="5">The sequence shown here is derived from an EMBL/GenBank/DDBJ whole genome shotgun (WGS) entry which is preliminary data.</text>
</comment>
<dbReference type="InterPro" id="IPR051368">
    <property type="entry name" value="SerProtInhib-TIL_Domain"/>
</dbReference>
<protein>
    <recommendedName>
        <fullName evidence="4">TIL domain-containing protein</fullName>
    </recommendedName>
</protein>
<dbReference type="SUPFAM" id="SSF57567">
    <property type="entry name" value="Serine protease inhibitors"/>
    <property type="match status" value="1"/>
</dbReference>